<dbReference type="Pfam" id="PF19623">
    <property type="entry name" value="DUF6128"/>
    <property type="match status" value="1"/>
</dbReference>
<dbReference type="Proteomes" id="UP000623269">
    <property type="component" value="Unassembled WGS sequence"/>
</dbReference>
<feature type="region of interest" description="Disordered" evidence="1">
    <location>
        <begin position="179"/>
        <end position="325"/>
    </location>
</feature>
<organism evidence="3 4">
    <name type="scientific">Mobilitalea sibirica</name>
    <dbReference type="NCBI Taxonomy" id="1462919"/>
    <lineage>
        <taxon>Bacteria</taxon>
        <taxon>Bacillati</taxon>
        <taxon>Bacillota</taxon>
        <taxon>Clostridia</taxon>
        <taxon>Lachnospirales</taxon>
        <taxon>Lachnospiraceae</taxon>
        <taxon>Mobilitalea</taxon>
    </lineage>
</organism>
<feature type="compositionally biased region" description="Basic and acidic residues" evidence="1">
    <location>
        <begin position="360"/>
        <end position="377"/>
    </location>
</feature>
<dbReference type="AlphaFoldDB" id="A0A8J7HCB1"/>
<reference evidence="3" key="1">
    <citation type="submission" date="2020-12" db="EMBL/GenBank/DDBJ databases">
        <title>M. sibirica DSM 26468T genome.</title>
        <authorList>
            <person name="Thieme N."/>
            <person name="Rettenmaier R."/>
            <person name="Zverlov V."/>
            <person name="Liebl W."/>
        </authorList>
    </citation>
    <scope>NUCLEOTIDE SEQUENCE</scope>
    <source>
        <strain evidence="3">DSM 26468</strain>
    </source>
</reference>
<gene>
    <name evidence="3" type="ORF">I5677_13470</name>
</gene>
<feature type="compositionally biased region" description="Basic and acidic residues" evidence="1">
    <location>
        <begin position="215"/>
        <end position="230"/>
    </location>
</feature>
<feature type="region of interest" description="Disordered" evidence="1">
    <location>
        <begin position="396"/>
        <end position="422"/>
    </location>
</feature>
<comment type="caution">
    <text evidence="3">The sequence shown here is derived from an EMBL/GenBank/DDBJ whole genome shotgun (WGS) entry which is preliminary data.</text>
</comment>
<dbReference type="InterPro" id="IPR046131">
    <property type="entry name" value="DUF6128"/>
</dbReference>
<feature type="domain" description="DUF6128" evidence="2">
    <location>
        <begin position="446"/>
        <end position="540"/>
    </location>
</feature>
<name>A0A8J7HCB1_9FIRM</name>
<evidence type="ECO:0000259" key="2">
    <source>
        <dbReference type="Pfam" id="PF19623"/>
    </source>
</evidence>
<accession>A0A8J7HCB1</accession>
<feature type="compositionally biased region" description="Basic and acidic residues" evidence="1">
    <location>
        <begin position="399"/>
        <end position="422"/>
    </location>
</feature>
<evidence type="ECO:0000313" key="4">
    <source>
        <dbReference type="Proteomes" id="UP000623269"/>
    </source>
</evidence>
<proteinExistence type="predicted"/>
<evidence type="ECO:0000313" key="3">
    <source>
        <dbReference type="EMBL" id="MBH1941906.1"/>
    </source>
</evidence>
<keyword evidence="4" id="KW-1185">Reference proteome</keyword>
<feature type="compositionally biased region" description="Basic and acidic residues" evidence="1">
    <location>
        <begin position="240"/>
        <end position="249"/>
    </location>
</feature>
<dbReference type="EMBL" id="JAEAGR010000015">
    <property type="protein sequence ID" value="MBH1941906.1"/>
    <property type="molecule type" value="Genomic_DNA"/>
</dbReference>
<dbReference type="RefSeq" id="WP_197662154.1">
    <property type="nucleotide sequence ID" value="NZ_JAEAGR010000015.1"/>
</dbReference>
<protein>
    <recommendedName>
        <fullName evidence="2">DUF6128 domain-containing protein</fullName>
    </recommendedName>
</protein>
<sequence length="542" mass="61918">MADYKRLISYMYQYENGVKKKNVGYARVEARNGQCKITLHMQLLGLLDGIFPTYLIQRQKDDMELVYLGDSVLKNQVMDSKLTTKETNIMNSGLALSDMGGLLLFLNEHVFYATEWDDMPIVHEEVMAALKPKPQEEETKELEKSSKALQPVTNSYDDYDDLAEAMFLKRKKKDPVITTFPEDDEVESSRAAEKKEFESVTKEGDEGGAESENLEYNKDNAVEEIEKVQETDEMEVQEPEGAKDHESTHNSRKIKAPEEIAESNDAEGTQAEEVFSNIDPVEKSVTKKTGTQQAASLTKDNTGQKQKEDEYPDFSGHGSAKEELKTPFYKMPRGWKTVEGVQKPNYSVKPVKVETAKIKENTNSEATEAKPKEKPEMKTNVNPNVKPIARPVIKPVAHGSDRINDLNDRDESNESYTGKEESQENAVATKIFASYPRIYPFEDNEITICVKIEPKDIGFLPAEVWTLSNNSFLLHGYYCYHHLIFAKLNDRYGGRYILGVPGIYHNRERFMARMFGFENFKSIRKRDLRQGDFGYWHLPIPM</sequence>
<feature type="compositionally biased region" description="Basic and acidic residues" evidence="1">
    <location>
        <begin position="133"/>
        <end position="146"/>
    </location>
</feature>
<feature type="region of interest" description="Disordered" evidence="1">
    <location>
        <begin position="133"/>
        <end position="153"/>
    </location>
</feature>
<feature type="region of interest" description="Disordered" evidence="1">
    <location>
        <begin position="360"/>
        <end position="384"/>
    </location>
</feature>
<evidence type="ECO:0000256" key="1">
    <source>
        <dbReference type="SAM" id="MobiDB-lite"/>
    </source>
</evidence>
<feature type="compositionally biased region" description="Polar residues" evidence="1">
    <location>
        <begin position="287"/>
        <end position="304"/>
    </location>
</feature>
<feature type="compositionally biased region" description="Basic and acidic residues" evidence="1">
    <location>
        <begin position="187"/>
        <end position="205"/>
    </location>
</feature>